<dbReference type="EMBL" id="BSYR01000016">
    <property type="protein sequence ID" value="GMI79468.1"/>
    <property type="molecule type" value="Genomic_DNA"/>
</dbReference>
<dbReference type="SUPFAM" id="SSF52058">
    <property type="entry name" value="L domain-like"/>
    <property type="match status" value="1"/>
</dbReference>
<dbReference type="AlphaFoldDB" id="A0A9W7HL80"/>
<organism evidence="4 5">
    <name type="scientific">Hibiscus trionum</name>
    <name type="common">Flower of an hour</name>
    <dbReference type="NCBI Taxonomy" id="183268"/>
    <lineage>
        <taxon>Eukaryota</taxon>
        <taxon>Viridiplantae</taxon>
        <taxon>Streptophyta</taxon>
        <taxon>Embryophyta</taxon>
        <taxon>Tracheophyta</taxon>
        <taxon>Spermatophyta</taxon>
        <taxon>Magnoliopsida</taxon>
        <taxon>eudicotyledons</taxon>
        <taxon>Gunneridae</taxon>
        <taxon>Pentapetalae</taxon>
        <taxon>rosids</taxon>
        <taxon>malvids</taxon>
        <taxon>Malvales</taxon>
        <taxon>Malvaceae</taxon>
        <taxon>Malvoideae</taxon>
        <taxon>Hibiscus</taxon>
    </lineage>
</organism>
<sequence>MDALKTLDLSENPIGNLSMSLSKCSKLTALLLSGCDIASIPEDFFKHMDALMTLDLSENLIKNLPNSLSKCSKLTSLLLSGCYIASIPEGFFDDMDALKTLDLSGNPIETLPPSISNLKNLTSLLLADCEDLENVPSLSNLQVLKKLDLHGTDIKEIPQGMENLVSLEYLNLDDCRNLTEIPNGILSRLSCLQDLIVGKTRISGKEVGGLKSQLLLISYNADCDDVELYDARKAIYIGGRNIHTDHTYPIMLPPDIEKLEIMNCNINGSADSEYPLFSRFILFSPNSFSSLICLQIHGCGNMKKLFSPNCVPLNLQALIVDGCEQVEEIIASEGGMVTMEFRLPQLRELELRRLPKLKSICSVDSVLVCDSLEEIWVEDCSKLQRMGLNLPQLDNAPPSSASLSIWIRMGPKEWWESVEWDAKPLLEPFTTII</sequence>
<dbReference type="Pfam" id="PF13855">
    <property type="entry name" value="LRR_8"/>
    <property type="match status" value="1"/>
</dbReference>
<dbReference type="InterPro" id="IPR057135">
    <property type="entry name" value="At4g27190-like_LRR"/>
</dbReference>
<evidence type="ECO:0000256" key="2">
    <source>
        <dbReference type="ARBA" id="ARBA00022737"/>
    </source>
</evidence>
<dbReference type="Pfam" id="PF00560">
    <property type="entry name" value="LRR_1"/>
    <property type="match status" value="3"/>
</dbReference>
<dbReference type="Proteomes" id="UP001165190">
    <property type="component" value="Unassembled WGS sequence"/>
</dbReference>
<evidence type="ECO:0000259" key="3">
    <source>
        <dbReference type="Pfam" id="PF23247"/>
    </source>
</evidence>
<dbReference type="InterPro" id="IPR001611">
    <property type="entry name" value="Leu-rich_rpt"/>
</dbReference>
<dbReference type="Pfam" id="PF23247">
    <property type="entry name" value="LRR_RPS2"/>
    <property type="match status" value="1"/>
</dbReference>
<name>A0A9W7HL80_HIBTR</name>
<dbReference type="PANTHER" id="PTHR47186">
    <property type="entry name" value="LEUCINE-RICH REPEAT-CONTAINING PROTEIN 57"/>
    <property type="match status" value="1"/>
</dbReference>
<dbReference type="Gene3D" id="3.80.10.10">
    <property type="entry name" value="Ribonuclease Inhibitor"/>
    <property type="match status" value="3"/>
</dbReference>
<dbReference type="PROSITE" id="PS51450">
    <property type="entry name" value="LRR"/>
    <property type="match status" value="3"/>
</dbReference>
<dbReference type="PANTHER" id="PTHR47186:SF20">
    <property type="entry name" value="DISEASE RESISTANCE PROTEIN RPS5-LIKE"/>
    <property type="match status" value="1"/>
</dbReference>
<protein>
    <recommendedName>
        <fullName evidence="3">Disease resistance protein At4g27190-like leucine-rich repeats domain-containing protein</fullName>
    </recommendedName>
</protein>
<gene>
    <name evidence="4" type="ORF">HRI_001616100</name>
</gene>
<reference evidence="4" key="1">
    <citation type="submission" date="2023-05" db="EMBL/GenBank/DDBJ databases">
        <title>Genome and transcriptome analyses reveal genes involved in the formation of fine ridges on petal epidermal cells in Hibiscus trionum.</title>
        <authorList>
            <person name="Koshimizu S."/>
            <person name="Masuda S."/>
            <person name="Ishii T."/>
            <person name="Shirasu K."/>
            <person name="Hoshino A."/>
            <person name="Arita M."/>
        </authorList>
    </citation>
    <scope>NUCLEOTIDE SEQUENCE</scope>
    <source>
        <strain evidence="4">Hamamatsu line</strain>
    </source>
</reference>
<dbReference type="InterPro" id="IPR032675">
    <property type="entry name" value="LRR_dom_sf"/>
</dbReference>
<dbReference type="SMART" id="SM00369">
    <property type="entry name" value="LRR_TYP"/>
    <property type="match status" value="7"/>
</dbReference>
<evidence type="ECO:0000256" key="1">
    <source>
        <dbReference type="ARBA" id="ARBA00022614"/>
    </source>
</evidence>
<evidence type="ECO:0000313" key="5">
    <source>
        <dbReference type="Proteomes" id="UP001165190"/>
    </source>
</evidence>
<comment type="caution">
    <text evidence="4">The sequence shown here is derived from an EMBL/GenBank/DDBJ whole genome shotgun (WGS) entry which is preliminary data.</text>
</comment>
<keyword evidence="5" id="KW-1185">Reference proteome</keyword>
<keyword evidence="1" id="KW-0433">Leucine-rich repeat</keyword>
<dbReference type="OrthoDB" id="937436at2759"/>
<feature type="domain" description="Disease resistance protein At4g27190-like leucine-rich repeats" evidence="3">
    <location>
        <begin position="284"/>
        <end position="385"/>
    </location>
</feature>
<keyword evidence="2" id="KW-0677">Repeat</keyword>
<evidence type="ECO:0000313" key="4">
    <source>
        <dbReference type="EMBL" id="GMI79468.1"/>
    </source>
</evidence>
<accession>A0A9W7HL80</accession>
<proteinExistence type="predicted"/>
<dbReference type="InterPro" id="IPR003591">
    <property type="entry name" value="Leu-rich_rpt_typical-subtyp"/>
</dbReference>